<feature type="transmembrane region" description="Helical" evidence="1">
    <location>
        <begin position="22"/>
        <end position="46"/>
    </location>
</feature>
<comment type="caution">
    <text evidence="2">The sequence shown here is derived from an EMBL/GenBank/DDBJ whole genome shotgun (WGS) entry which is preliminary data.</text>
</comment>
<keyword evidence="3" id="KW-1185">Reference proteome</keyword>
<organism evidence="2 3">
    <name type="scientific">Dendrobium nobile</name>
    <name type="common">Orchid</name>
    <dbReference type="NCBI Taxonomy" id="94219"/>
    <lineage>
        <taxon>Eukaryota</taxon>
        <taxon>Viridiplantae</taxon>
        <taxon>Streptophyta</taxon>
        <taxon>Embryophyta</taxon>
        <taxon>Tracheophyta</taxon>
        <taxon>Spermatophyta</taxon>
        <taxon>Magnoliopsida</taxon>
        <taxon>Liliopsida</taxon>
        <taxon>Asparagales</taxon>
        <taxon>Orchidaceae</taxon>
        <taxon>Epidendroideae</taxon>
        <taxon>Malaxideae</taxon>
        <taxon>Dendrobiinae</taxon>
        <taxon>Dendrobium</taxon>
    </lineage>
</organism>
<name>A0A8T3BEM4_DENNO</name>
<dbReference type="EMBL" id="JAGYWB010000009">
    <property type="protein sequence ID" value="KAI0510843.1"/>
    <property type="molecule type" value="Genomic_DNA"/>
</dbReference>
<proteinExistence type="predicted"/>
<reference evidence="2" key="1">
    <citation type="journal article" date="2022" name="Front. Genet.">
        <title>Chromosome-Scale Assembly of the Dendrobium nobile Genome Provides Insights Into the Molecular Mechanism of the Biosynthesis of the Medicinal Active Ingredient of Dendrobium.</title>
        <authorList>
            <person name="Xu Q."/>
            <person name="Niu S.-C."/>
            <person name="Li K.-L."/>
            <person name="Zheng P.-J."/>
            <person name="Zhang X.-J."/>
            <person name="Jia Y."/>
            <person name="Liu Y."/>
            <person name="Niu Y.-X."/>
            <person name="Yu L.-H."/>
            <person name="Chen D.-F."/>
            <person name="Zhang G.-Q."/>
        </authorList>
    </citation>
    <scope>NUCLEOTIDE SEQUENCE</scope>
    <source>
        <tissue evidence="2">Leaf</tissue>
    </source>
</reference>
<dbReference type="SMR" id="A0A8T3BEM4"/>
<keyword evidence="1" id="KW-0812">Transmembrane</keyword>
<dbReference type="Proteomes" id="UP000829196">
    <property type="component" value="Unassembled WGS sequence"/>
</dbReference>
<protein>
    <submittedName>
        <fullName evidence="2">Uncharacterized protein</fullName>
    </submittedName>
</protein>
<dbReference type="AlphaFoldDB" id="A0A8T3BEM4"/>
<accession>A0A8T3BEM4</accession>
<keyword evidence="1" id="KW-1133">Transmembrane helix</keyword>
<evidence type="ECO:0000313" key="2">
    <source>
        <dbReference type="EMBL" id="KAI0510843.1"/>
    </source>
</evidence>
<gene>
    <name evidence="2" type="ORF">KFK09_011452</name>
</gene>
<keyword evidence="1" id="KW-0472">Membrane</keyword>
<evidence type="ECO:0000256" key="1">
    <source>
        <dbReference type="SAM" id="Phobius"/>
    </source>
</evidence>
<sequence>MFCFFFLSLCCGDLHVTRVLFALLLALVFCDVFYDDFWFFFLYYVVSDRISIC</sequence>
<evidence type="ECO:0000313" key="3">
    <source>
        <dbReference type="Proteomes" id="UP000829196"/>
    </source>
</evidence>